<dbReference type="HOGENOM" id="CLU_032444_0_0_2"/>
<dbReference type="GO" id="GO:0017108">
    <property type="term" value="F:5'-flap endonuclease activity"/>
    <property type="evidence" value="ECO:0007669"/>
    <property type="project" value="UniProtKB-UniRule"/>
</dbReference>
<dbReference type="GO" id="GO:0000287">
    <property type="term" value="F:magnesium ion binding"/>
    <property type="evidence" value="ECO:0007669"/>
    <property type="project" value="UniProtKB-UniRule"/>
</dbReference>
<dbReference type="PRINTS" id="PR00853">
    <property type="entry name" value="XPGRADSUPER"/>
</dbReference>
<dbReference type="SUPFAM" id="SSF88723">
    <property type="entry name" value="PIN domain-like"/>
    <property type="match status" value="1"/>
</dbReference>
<dbReference type="InterPro" id="IPR006086">
    <property type="entry name" value="XPG-I_dom"/>
</dbReference>
<keyword evidence="9 12" id="KW-0234">DNA repair</keyword>
<dbReference type="GO" id="GO:0043137">
    <property type="term" value="P:DNA replication, removal of RNA primer"/>
    <property type="evidence" value="ECO:0007669"/>
    <property type="project" value="UniProtKB-UniRule"/>
</dbReference>
<keyword evidence="1 12" id="KW-0235">DNA replication</keyword>
<feature type="domain" description="XPG N-terminal" evidence="14">
    <location>
        <begin position="1"/>
        <end position="101"/>
    </location>
</feature>
<organism evidence="15 16">
    <name type="scientific">Methanosalsum zhilinae (strain DSM 4017 / NBRC 107636 / OCM 62 / WeN5)</name>
    <name type="common">Methanohalophilus zhilinae</name>
    <dbReference type="NCBI Taxonomy" id="679901"/>
    <lineage>
        <taxon>Archaea</taxon>
        <taxon>Methanobacteriati</taxon>
        <taxon>Methanobacteriota</taxon>
        <taxon>Stenosarchaea group</taxon>
        <taxon>Methanomicrobia</taxon>
        <taxon>Methanosarcinales</taxon>
        <taxon>Methanosarcinaceae</taxon>
        <taxon>Methanosalsum</taxon>
    </lineage>
</organism>
<reference evidence="15" key="1">
    <citation type="submission" date="2010-07" db="EMBL/GenBank/DDBJ databases">
        <title>The complete genome of Methanosalsum zhilinae DSM 4017.</title>
        <authorList>
            <consortium name="US DOE Joint Genome Institute (JGI-PGF)"/>
            <person name="Lucas S."/>
            <person name="Copeland A."/>
            <person name="Lapidus A."/>
            <person name="Glavina del Rio T."/>
            <person name="Dalin E."/>
            <person name="Tice H."/>
            <person name="Bruce D."/>
            <person name="Goodwin L."/>
            <person name="Pitluck S."/>
            <person name="Kyrpides N."/>
            <person name="Mavromatis K."/>
            <person name="Ovchinnikova G."/>
            <person name="Daligault H."/>
            <person name="Detter J.C."/>
            <person name="Han C."/>
            <person name="Tapia R."/>
            <person name="Larimer F."/>
            <person name="Land M."/>
            <person name="Hauser L."/>
            <person name="Markowitz V."/>
            <person name="Cheng J.-F."/>
            <person name="Hugenholtz P."/>
            <person name="Woyke T."/>
            <person name="Wu D."/>
            <person name="Spring S."/>
            <person name="Schueler E."/>
            <person name="Brambilla E."/>
            <person name="Klenk H.-P."/>
            <person name="Eisen J.A."/>
        </authorList>
    </citation>
    <scope>NUCLEOTIDE SEQUENCE</scope>
    <source>
        <strain evidence="15">DSM 4017</strain>
    </source>
</reference>
<dbReference type="GO" id="GO:0008409">
    <property type="term" value="F:5'-3' exonuclease activity"/>
    <property type="evidence" value="ECO:0007669"/>
    <property type="project" value="UniProtKB-UniRule"/>
</dbReference>
<evidence type="ECO:0000256" key="6">
    <source>
        <dbReference type="ARBA" id="ARBA00022801"/>
    </source>
</evidence>
<keyword evidence="6 12" id="KW-0378">Hydrolase</keyword>
<dbReference type="NCBIfam" id="TIGR03674">
    <property type="entry name" value="fen_arch"/>
    <property type="match status" value="1"/>
</dbReference>
<accession>F7XKE5</accession>
<dbReference type="STRING" id="679901.Mzhil_1878"/>
<evidence type="ECO:0000256" key="8">
    <source>
        <dbReference type="ARBA" id="ARBA00022842"/>
    </source>
</evidence>
<name>F7XKE5_METZD</name>
<feature type="binding site" evidence="12">
    <location>
        <position position="173"/>
    </location>
    <ligand>
        <name>Mg(2+)</name>
        <dbReference type="ChEBI" id="CHEBI:18420"/>
        <label>2</label>
    </ligand>
</feature>
<comment type="function">
    <text evidence="12">Structure-specific nuclease with 5'-flap endonuclease and 5'-3' exonuclease activities involved in DNA replication and repair. During DNA replication, cleaves the 5'-overhanging flap structure that is generated by displacement synthesis when DNA polymerase encounters the 5'-end of a downstream Okazaki fragment. Binds the unpaired 3'-DNA end and kinks the DNA to facilitate 5' cleavage specificity. Cleaves one nucleotide into the double-stranded DNA from the junction in flap DNA, leaving a nick for ligation. Also involved in the base excision repair (BER) pathway. Acts as a genome stabilization factor that prevents flaps from equilibrating into structurs that lead to duplications and deletions. Also possesses 5'-3' exonuclease activity on nicked or gapped double-stranded DNA.</text>
</comment>
<comment type="function">
    <text evidence="10">Structure-specific nuclease with 5'-flap endonuclease and 5'-3' exonuclease activities involved in DNA replication and repair. During DNA replication, cleaves the 5'-overhanging flap structure that is generated by displacement synthesis when DNA polymerase encounters the 5'-end of a downstream Okazaki fragment. Binds the unpaired 3'-DNA end and kinks the DNA to facilitate 5' cleavage specificity. Cleaves one nucleotide into the double-stranded DNA from the junction in flap DNA, leaving a nick for ligation. Also involved in the base excision repair (BER) pathway. Acts as a genome stabilization factor that prevents flaps from equilibrating into structures that lead to duplications and deletions. Also possesses 5'-3' exonuclease activity on nicked or gapped double-stranded DNA.</text>
</comment>
<evidence type="ECO:0000259" key="14">
    <source>
        <dbReference type="SMART" id="SM00485"/>
    </source>
</evidence>
<dbReference type="EMBL" id="CP002101">
    <property type="protein sequence ID" value="AEH61713.1"/>
    <property type="molecule type" value="Genomic_DNA"/>
</dbReference>
<dbReference type="SUPFAM" id="SSF47807">
    <property type="entry name" value="5' to 3' exonuclease, C-terminal subdomain"/>
    <property type="match status" value="1"/>
</dbReference>
<evidence type="ECO:0000256" key="12">
    <source>
        <dbReference type="HAMAP-Rule" id="MF_00614"/>
    </source>
</evidence>
<dbReference type="Gene3D" id="3.40.50.1010">
    <property type="entry name" value="5'-nuclease"/>
    <property type="match status" value="1"/>
</dbReference>
<evidence type="ECO:0000256" key="9">
    <source>
        <dbReference type="ARBA" id="ARBA00023204"/>
    </source>
</evidence>
<dbReference type="CDD" id="cd09867">
    <property type="entry name" value="PIN_FEN1"/>
    <property type="match status" value="1"/>
</dbReference>
<evidence type="ECO:0000256" key="7">
    <source>
        <dbReference type="ARBA" id="ARBA00022839"/>
    </source>
</evidence>
<keyword evidence="2 12" id="KW-0540">Nuclease</keyword>
<comment type="caution">
    <text evidence="12">Lacks conserved residue(s) required for the propagation of feature annotation.</text>
</comment>
<evidence type="ECO:0000256" key="10">
    <source>
        <dbReference type="ARBA" id="ARBA00024702"/>
    </source>
</evidence>
<dbReference type="GO" id="GO:0006281">
    <property type="term" value="P:DNA repair"/>
    <property type="evidence" value="ECO:0007669"/>
    <property type="project" value="UniProtKB-UniRule"/>
</dbReference>
<dbReference type="InterPro" id="IPR006084">
    <property type="entry name" value="XPG/Rad2"/>
</dbReference>
<evidence type="ECO:0000256" key="11">
    <source>
        <dbReference type="ARBA" id="ARBA00065981"/>
    </source>
</evidence>
<evidence type="ECO:0000259" key="13">
    <source>
        <dbReference type="SMART" id="SM00484"/>
    </source>
</evidence>
<dbReference type="InterPro" id="IPR019974">
    <property type="entry name" value="XPG_CS"/>
</dbReference>
<dbReference type="CDD" id="cd09903">
    <property type="entry name" value="H3TH_FEN1-Arc"/>
    <property type="match status" value="1"/>
</dbReference>
<keyword evidence="8 12" id="KW-0460">Magnesium</keyword>
<keyword evidence="16" id="KW-1185">Reference proteome</keyword>
<dbReference type="FunFam" id="3.40.50.1010:FF:000016">
    <property type="entry name" value="Flap endonuclease 1"/>
    <property type="match status" value="1"/>
</dbReference>
<comment type="subunit">
    <text evidence="11 12">Interacts with PCNA. PCNA stimulates the nuclease activity without altering cleavage specificity.</text>
</comment>
<dbReference type="InterPro" id="IPR008918">
    <property type="entry name" value="HhH2"/>
</dbReference>
<feature type="binding site" evidence="12">
    <location>
        <position position="152"/>
    </location>
    <ligand>
        <name>Mg(2+)</name>
        <dbReference type="ChEBI" id="CHEBI:18420"/>
        <label>1</label>
    </ligand>
</feature>
<dbReference type="InterPro" id="IPR006085">
    <property type="entry name" value="XPG_DNA_repair_N"/>
</dbReference>
<evidence type="ECO:0000313" key="15">
    <source>
        <dbReference type="EMBL" id="AEH61713.1"/>
    </source>
</evidence>
<feature type="binding site" evidence="12">
    <location>
        <position position="236"/>
    </location>
    <ligand>
        <name>Mg(2+)</name>
        <dbReference type="ChEBI" id="CHEBI:18420"/>
        <label>2</label>
    </ligand>
</feature>
<dbReference type="RefSeq" id="WP_013899149.1">
    <property type="nucleotide sequence ID" value="NC_015676.1"/>
</dbReference>
<dbReference type="PANTHER" id="PTHR11081:SF9">
    <property type="entry name" value="FLAP ENDONUCLEASE 1"/>
    <property type="match status" value="1"/>
</dbReference>
<evidence type="ECO:0000256" key="2">
    <source>
        <dbReference type="ARBA" id="ARBA00022722"/>
    </source>
</evidence>
<keyword evidence="5 12" id="KW-0227">DNA damage</keyword>
<dbReference type="Gene3D" id="1.10.150.20">
    <property type="entry name" value="5' to 3' exonuclease, C-terminal subdomain"/>
    <property type="match status" value="1"/>
</dbReference>
<dbReference type="PROSITE" id="PS00841">
    <property type="entry name" value="XPG_1"/>
    <property type="match status" value="1"/>
</dbReference>
<feature type="binding site" evidence="12">
    <location>
        <position position="27"/>
    </location>
    <ligand>
        <name>Mg(2+)</name>
        <dbReference type="ChEBI" id="CHEBI:18420"/>
        <label>1</label>
    </ligand>
</feature>
<gene>
    <name evidence="12" type="primary">fen</name>
    <name evidence="15" type="ordered locus">Mzhil_1878</name>
</gene>
<evidence type="ECO:0000313" key="16">
    <source>
        <dbReference type="Proteomes" id="UP000006622"/>
    </source>
</evidence>
<feature type="domain" description="XPG-I" evidence="13">
    <location>
        <begin position="140"/>
        <end position="221"/>
    </location>
</feature>
<feature type="binding site" evidence="12">
    <location>
        <position position="154"/>
    </location>
    <ligand>
        <name>Mg(2+)</name>
        <dbReference type="ChEBI" id="CHEBI:18420"/>
        <label>1</label>
    </ligand>
</feature>
<comment type="similarity">
    <text evidence="12">Belongs to the XPG/RAD2 endonuclease family. FEN1 subfamily.</text>
</comment>
<feature type="region of interest" description="N-domain" evidence="12">
    <location>
        <begin position="1"/>
        <end position="98"/>
    </location>
</feature>
<dbReference type="Pfam" id="PF00752">
    <property type="entry name" value="XPG_N"/>
    <property type="match status" value="1"/>
</dbReference>
<dbReference type="GeneID" id="10823522"/>
<evidence type="ECO:0000256" key="3">
    <source>
        <dbReference type="ARBA" id="ARBA00022723"/>
    </source>
</evidence>
<keyword evidence="3 12" id="KW-0479">Metal-binding</keyword>
<sequence length="337" mass="37878">MGTDIGLLLSRREIELSSLSSRVVAVDAHNTLYQFLSIIRQRDGTPLMDSGGMVTSHLSGILYRFTNLIEEGIRPVFVFDGTPPDFKSKTLDKRRKVRETAHSRWDEAREKGLEKEAYKYAQASVKLDSYVIESSKTLLSIMGIPVVQAPCEGEAQAAHMVKSGDANYVASQDYDSLLFGAPFVIRNIAITGKRKLPGKDAYVDVKPEVIDLEHSLGQMGITHPQLVDIALCVGTDYNNGLENIGQKRALELVKKHGDIESVLRKLGKEIDDLESIRDFFLNPPVTDDYDIIWQKPDHDRLIDFLCNEHDFSRERVAKAWERIIAVSGSQQKTLDQF</sequence>
<comment type="cofactor">
    <cofactor evidence="12">
        <name>Mg(2+)</name>
        <dbReference type="ChEBI" id="CHEBI:18420"/>
    </cofactor>
    <text evidence="12">Binds 2 magnesium ions per subunit. They probably participate in the reaction catalyzed by the enzyme. May bind an additional third magnesium ion after substrate binding.</text>
</comment>
<dbReference type="Pfam" id="PF00867">
    <property type="entry name" value="XPG_I"/>
    <property type="match status" value="1"/>
</dbReference>
<dbReference type="SMART" id="SM00485">
    <property type="entry name" value="XPGN"/>
    <property type="match status" value="1"/>
</dbReference>
<dbReference type="AlphaFoldDB" id="F7XKE5"/>
<dbReference type="EC" id="3.1.-.-" evidence="12"/>
<dbReference type="PANTHER" id="PTHR11081">
    <property type="entry name" value="FLAP ENDONUCLEASE FAMILY MEMBER"/>
    <property type="match status" value="1"/>
</dbReference>
<feature type="binding site" evidence="12">
    <location>
        <position position="80"/>
    </location>
    <ligand>
        <name>Mg(2+)</name>
        <dbReference type="ChEBI" id="CHEBI:18420"/>
        <label>1</label>
    </ligand>
</feature>
<keyword evidence="7 12" id="KW-0269">Exonuclease</keyword>
<dbReference type="OrthoDB" id="9593at2157"/>
<dbReference type="GO" id="GO:0003677">
    <property type="term" value="F:DNA binding"/>
    <property type="evidence" value="ECO:0007669"/>
    <property type="project" value="UniProtKB-UniRule"/>
</dbReference>
<dbReference type="InterPro" id="IPR023426">
    <property type="entry name" value="Flap_endonuc"/>
</dbReference>
<dbReference type="SMART" id="SM00279">
    <property type="entry name" value="HhH2"/>
    <property type="match status" value="1"/>
</dbReference>
<dbReference type="Proteomes" id="UP000006622">
    <property type="component" value="Chromosome"/>
</dbReference>
<evidence type="ECO:0000256" key="5">
    <source>
        <dbReference type="ARBA" id="ARBA00022763"/>
    </source>
</evidence>
<protein>
    <recommendedName>
        <fullName evidence="12">Flap endonuclease 1</fullName>
        <shortName evidence="12">FEN-1</shortName>
        <ecNumber evidence="12">3.1.-.-</ecNumber>
    </recommendedName>
    <alternativeName>
        <fullName evidence="12">Flap structure-specific endonuclease 1</fullName>
    </alternativeName>
</protein>
<evidence type="ECO:0000256" key="4">
    <source>
        <dbReference type="ARBA" id="ARBA00022759"/>
    </source>
</evidence>
<dbReference type="InterPro" id="IPR036279">
    <property type="entry name" value="5-3_exonuclease_C_sf"/>
</dbReference>
<proteinExistence type="inferred from homology"/>
<dbReference type="InterPro" id="IPR019973">
    <property type="entry name" value="Flap_endonuc_arc"/>
</dbReference>
<dbReference type="HAMAP" id="MF_00614">
    <property type="entry name" value="Fen"/>
    <property type="match status" value="1"/>
</dbReference>
<dbReference type="InterPro" id="IPR029060">
    <property type="entry name" value="PIN-like_dom_sf"/>
</dbReference>
<evidence type="ECO:0000256" key="1">
    <source>
        <dbReference type="ARBA" id="ARBA00022705"/>
    </source>
</evidence>
<keyword evidence="4 12" id="KW-0255">Endonuclease</keyword>
<dbReference type="KEGG" id="mzh:Mzhil_1878"/>
<dbReference type="SMART" id="SM00484">
    <property type="entry name" value="XPGI"/>
    <property type="match status" value="1"/>
</dbReference>
<feature type="binding site" evidence="12">
    <location>
        <position position="175"/>
    </location>
    <ligand>
        <name>Mg(2+)</name>
        <dbReference type="ChEBI" id="CHEBI:18420"/>
        <label>2</label>
    </ligand>
</feature>